<sequence>MSLVRSSEQEPGTPERLGDDIEDGKEEDLCIGVELPGSLAKSESDGVSGPDDDKGERDLVVETSDLGAAEESGGATRGDELEQDPGEGDAREGEETPLASLGRVNAGNDTGNDHDLIGEDEDDNLGDGETSEEGQVEEEEGSGQLTSSKVKFARSRVTFANVGQSLADAGSHGKVRESSDSSDEEGGGVHETVSVRSALGRDEEEDGEAGHDEEDGPKVGVTPLSRDDGVLEVRRNGRDADIGLLESVKDAVVVERVHCVEEELARQGPDGCVLKDALAEGVGSRDVDSF</sequence>
<organism evidence="2 3">
    <name type="scientific">Pseudozyma hubeiensis (strain SY62)</name>
    <name type="common">Yeast</name>
    <dbReference type="NCBI Taxonomy" id="1305764"/>
    <lineage>
        <taxon>Eukaryota</taxon>
        <taxon>Fungi</taxon>
        <taxon>Dikarya</taxon>
        <taxon>Basidiomycota</taxon>
        <taxon>Ustilaginomycotina</taxon>
        <taxon>Ustilaginomycetes</taxon>
        <taxon>Ustilaginales</taxon>
        <taxon>Ustilaginaceae</taxon>
        <taxon>Pseudozyma</taxon>
    </lineage>
</organism>
<feature type="compositionally biased region" description="Acidic residues" evidence="1">
    <location>
        <begin position="202"/>
        <end position="215"/>
    </location>
</feature>
<proteinExistence type="predicted"/>
<feature type="compositionally biased region" description="Acidic residues" evidence="1">
    <location>
        <begin position="118"/>
        <end position="141"/>
    </location>
</feature>
<evidence type="ECO:0000313" key="2">
    <source>
        <dbReference type="EMBL" id="GAC95522.1"/>
    </source>
</evidence>
<dbReference type="HOGENOM" id="CLU_960190_0_0_1"/>
<keyword evidence="3" id="KW-1185">Reference proteome</keyword>
<name>R9P2R1_PSEHS</name>
<accession>R9P2R1</accession>
<reference evidence="3" key="1">
    <citation type="journal article" date="2013" name="Genome Announc.">
        <title>Draft genome sequence of the basidiomycetous yeast-like fungus Pseudozyma hubeiensis SY62, which produces an abundant amount of the biosurfactant mannosylerythritol lipids.</title>
        <authorList>
            <person name="Konishi M."/>
            <person name="Hatada Y."/>
            <person name="Horiuchi J."/>
        </authorList>
    </citation>
    <scope>NUCLEOTIDE SEQUENCE [LARGE SCALE GENOMIC DNA]</scope>
    <source>
        <strain evidence="3">SY62</strain>
    </source>
</reference>
<evidence type="ECO:0000256" key="1">
    <source>
        <dbReference type="SAM" id="MobiDB-lite"/>
    </source>
</evidence>
<dbReference type="AlphaFoldDB" id="R9P2R1"/>
<dbReference type="OrthoDB" id="10621541at2759"/>
<evidence type="ECO:0000313" key="3">
    <source>
        <dbReference type="Proteomes" id="UP000014071"/>
    </source>
</evidence>
<feature type="compositionally biased region" description="Basic and acidic residues" evidence="1">
    <location>
        <begin position="51"/>
        <end position="60"/>
    </location>
</feature>
<feature type="compositionally biased region" description="Polar residues" evidence="1">
    <location>
        <begin position="1"/>
        <end position="10"/>
    </location>
</feature>
<dbReference type="Proteomes" id="UP000014071">
    <property type="component" value="Unassembled WGS sequence"/>
</dbReference>
<protein>
    <submittedName>
        <fullName evidence="2">Uncharacterized protein</fullName>
    </submittedName>
</protein>
<dbReference type="EMBL" id="DF238795">
    <property type="protein sequence ID" value="GAC95522.1"/>
    <property type="molecule type" value="Genomic_DNA"/>
</dbReference>
<feature type="region of interest" description="Disordered" evidence="1">
    <location>
        <begin position="164"/>
        <end position="232"/>
    </location>
</feature>
<feature type="region of interest" description="Disordered" evidence="1">
    <location>
        <begin position="1"/>
        <end position="150"/>
    </location>
</feature>
<dbReference type="GeneID" id="24108388"/>
<gene>
    <name evidence="2" type="ORF">PHSY_003098</name>
</gene>
<dbReference type="RefSeq" id="XP_012189109.1">
    <property type="nucleotide sequence ID" value="XM_012333719.1"/>
</dbReference>